<feature type="transmembrane region" description="Helical" evidence="7">
    <location>
        <begin position="119"/>
        <end position="144"/>
    </location>
</feature>
<evidence type="ECO:0000256" key="3">
    <source>
        <dbReference type="ARBA" id="ARBA00022989"/>
    </source>
</evidence>
<evidence type="ECO:0000256" key="7">
    <source>
        <dbReference type="SAM" id="Phobius"/>
    </source>
</evidence>
<dbReference type="PANTHER" id="PTHR12639:SF7">
    <property type="entry name" value="HTTM DOMAIN-CONTAINING PROTEIN"/>
    <property type="match status" value="1"/>
</dbReference>
<evidence type="ECO:0000313" key="9">
    <source>
        <dbReference type="EMBL" id="EKO13425.1"/>
    </source>
</evidence>
<keyword evidence="2 7" id="KW-0812">Transmembrane</keyword>
<dbReference type="SMART" id="SM00752">
    <property type="entry name" value="HTTM"/>
    <property type="match status" value="1"/>
</dbReference>
<dbReference type="GO" id="GO:0008488">
    <property type="term" value="F:gamma-glutamyl carboxylase activity"/>
    <property type="evidence" value="ECO:0007669"/>
    <property type="project" value="InterPro"/>
</dbReference>
<sequence>MREKFISNLFSRISNPIPAWSLGFYRIVFGILLFILAFRYFSNGWISKYFLDPSFHFKFYGLSWIGVFPDWILYSLFVSLLFFAVFISLGIFYRISVLCFFLIFSYINLLEVAVYLNHYYLVCLLLFLLIWIPADKALNVFHIFRIFKNKSILETGSVPAWNLYVLRFQIGVVYFFGGIGKLVPDWLLNAQPVRIWLLRNSDIPIFGPIFSMPVTGYFFSYAGLIFDLTIPFLLLNRNMRVFGYSLVLIFHFLTWKLFPIGMFPWIMILNSTLFFTPTWPVDLFRFLKSRRMFPDQENIFHFLWTRFPIHFKRSVFSFIESFLKFLESKSQTSENFLFSKIKTFRDKFGLLFSDRVLRYFWFFYVLFQSLFPLRHFLYPGNHLWTEQGFRFSWQIMLVQKNGIASFRVVNQQTGETNVVLPESHLNEIQRIMMSYQPDLILQFAHWIGKNEKEKTGQEVSVYADVMVSLNGRKSQVLIDPERDLMKVSNSLINKEWVLSGDEE</sequence>
<dbReference type="Proteomes" id="UP000006253">
    <property type="component" value="Unassembled WGS sequence"/>
</dbReference>
<name>A0A0E2AX01_9LEPT</name>
<evidence type="ECO:0000313" key="10">
    <source>
        <dbReference type="Proteomes" id="UP000006253"/>
    </source>
</evidence>
<keyword evidence="5" id="KW-1015">Disulfide bond</keyword>
<dbReference type="Pfam" id="PF05090">
    <property type="entry name" value="HTTM"/>
    <property type="match status" value="1"/>
</dbReference>
<keyword evidence="4 7" id="KW-0472">Membrane</keyword>
<dbReference type="InterPro" id="IPR053934">
    <property type="entry name" value="HTTM_dom"/>
</dbReference>
<evidence type="ECO:0000256" key="1">
    <source>
        <dbReference type="ARBA" id="ARBA00004127"/>
    </source>
</evidence>
<dbReference type="InterPro" id="IPR007782">
    <property type="entry name" value="VKG_COase"/>
</dbReference>
<accession>A0A0E2AX01</accession>
<feature type="transmembrane region" description="Helical" evidence="7">
    <location>
        <begin position="20"/>
        <end position="41"/>
    </location>
</feature>
<proteinExistence type="predicted"/>
<dbReference type="Pfam" id="PF22777">
    <property type="entry name" value="VKGC_lumenal_dom"/>
    <property type="match status" value="1"/>
</dbReference>
<feature type="transmembrane region" description="Helical" evidence="7">
    <location>
        <begin position="203"/>
        <end position="229"/>
    </location>
</feature>
<feature type="transmembrane region" description="Helical" evidence="7">
    <location>
        <begin position="241"/>
        <end position="258"/>
    </location>
</feature>
<evidence type="ECO:0000259" key="8">
    <source>
        <dbReference type="SMART" id="SM00752"/>
    </source>
</evidence>
<dbReference type="GO" id="GO:0012505">
    <property type="term" value="C:endomembrane system"/>
    <property type="evidence" value="ECO:0007669"/>
    <property type="project" value="UniProtKB-SubCell"/>
</dbReference>
<dbReference type="InterPro" id="IPR011020">
    <property type="entry name" value="HTTM-like"/>
</dbReference>
<evidence type="ECO:0000256" key="5">
    <source>
        <dbReference type="ARBA" id="ARBA00023157"/>
    </source>
</evidence>
<dbReference type="PANTHER" id="PTHR12639">
    <property type="entry name" value="VITAMIN K-DEPENDENT GAMMA-CARBOXYLASE"/>
    <property type="match status" value="1"/>
</dbReference>
<gene>
    <name evidence="9" type="ORF">LEP1GSC081_2185</name>
</gene>
<keyword evidence="3 7" id="KW-1133">Transmembrane helix</keyword>
<dbReference type="GO" id="GO:0019842">
    <property type="term" value="F:vitamin binding"/>
    <property type="evidence" value="ECO:0007669"/>
    <property type="project" value="TreeGrafter"/>
</dbReference>
<feature type="domain" description="HTTM-like" evidence="8">
    <location>
        <begin position="14"/>
        <end position="279"/>
    </location>
</feature>
<feature type="transmembrane region" description="Helical" evidence="7">
    <location>
        <begin position="91"/>
        <end position="107"/>
    </location>
</feature>
<dbReference type="RefSeq" id="WP_004767273.1">
    <property type="nucleotide sequence ID" value="NZ_AHMY02000074.1"/>
</dbReference>
<dbReference type="InterPro" id="IPR053935">
    <property type="entry name" value="VKGC_lumenal_dom"/>
</dbReference>
<dbReference type="AlphaFoldDB" id="A0A0E2AX01"/>
<comment type="caution">
    <text evidence="9">The sequence shown here is derived from an EMBL/GenBank/DDBJ whole genome shotgun (WGS) entry which is preliminary data.</text>
</comment>
<comment type="subcellular location">
    <subcellularLocation>
        <location evidence="1">Endomembrane system</location>
        <topology evidence="1">Multi-pass membrane protein</topology>
    </subcellularLocation>
</comment>
<evidence type="ECO:0000256" key="6">
    <source>
        <dbReference type="ARBA" id="ARBA00023239"/>
    </source>
</evidence>
<reference evidence="9 10" key="1">
    <citation type="submission" date="2012-10" db="EMBL/GenBank/DDBJ databases">
        <authorList>
            <person name="Harkins D.M."/>
            <person name="Durkin A.S."/>
            <person name="Brinkac L.M."/>
            <person name="Selengut J.D."/>
            <person name="Sanka R."/>
            <person name="DePew J."/>
            <person name="Purushe J."/>
            <person name="Peacock S.J."/>
            <person name="Thaipadungpanit J."/>
            <person name="Wuthiekanun V.W."/>
            <person name="Day N.P."/>
            <person name="Vinetz J.M."/>
            <person name="Sutton G.G."/>
            <person name="Nelson W.C."/>
            <person name="Fouts D.E."/>
        </authorList>
    </citation>
    <scope>NUCLEOTIDE SEQUENCE [LARGE SCALE GENOMIC DNA]</scope>
    <source>
        <strain evidence="9 10">H1</strain>
    </source>
</reference>
<evidence type="ECO:0000256" key="2">
    <source>
        <dbReference type="ARBA" id="ARBA00022692"/>
    </source>
</evidence>
<evidence type="ECO:0000256" key="4">
    <source>
        <dbReference type="ARBA" id="ARBA00023136"/>
    </source>
</evidence>
<organism evidence="9 10">
    <name type="scientific">Leptospira kirschneri str. H1</name>
    <dbReference type="NCBI Taxonomy" id="1049966"/>
    <lineage>
        <taxon>Bacteria</taxon>
        <taxon>Pseudomonadati</taxon>
        <taxon>Spirochaetota</taxon>
        <taxon>Spirochaetia</taxon>
        <taxon>Leptospirales</taxon>
        <taxon>Leptospiraceae</taxon>
        <taxon>Leptospira</taxon>
    </lineage>
</organism>
<keyword evidence="6" id="KW-0456">Lyase</keyword>
<feature type="transmembrane region" description="Helical" evidence="7">
    <location>
        <begin position="164"/>
        <end position="183"/>
    </location>
</feature>
<protein>
    <submittedName>
        <fullName evidence="9">Vitamin K-dependent gamma-carboxylase</fullName>
    </submittedName>
</protein>
<dbReference type="EMBL" id="AHMY02000074">
    <property type="protein sequence ID" value="EKO13425.1"/>
    <property type="molecule type" value="Genomic_DNA"/>
</dbReference>
<feature type="transmembrane region" description="Helical" evidence="7">
    <location>
        <begin position="61"/>
        <end position="84"/>
    </location>
</feature>